<accession>A0A0F6H5Y4</accession>
<dbReference type="Proteomes" id="UP000006324">
    <property type="component" value="Unassembled WGS sequence"/>
</dbReference>
<protein>
    <submittedName>
        <fullName evidence="1">Uncharacterized protein</fullName>
    </submittedName>
</protein>
<dbReference type="AlphaFoldDB" id="A0A0F6H5Y4"/>
<dbReference type="EMBL" id="AHNQ02000043">
    <property type="protein sequence ID" value="EKO23633.1"/>
    <property type="molecule type" value="Genomic_DNA"/>
</dbReference>
<evidence type="ECO:0000313" key="1">
    <source>
        <dbReference type="EMBL" id="EKO23633.1"/>
    </source>
</evidence>
<gene>
    <name evidence="1" type="ORF">LEP1GSC104_4931</name>
</gene>
<name>A0A0F6H5Y4_LEPIR</name>
<organism evidence="1 2">
    <name type="scientific">Leptospira interrogans str. UI 12621</name>
    <dbReference type="NCBI Taxonomy" id="1049937"/>
    <lineage>
        <taxon>Bacteria</taxon>
        <taxon>Pseudomonadati</taxon>
        <taxon>Spirochaetota</taxon>
        <taxon>Spirochaetia</taxon>
        <taxon>Leptospirales</taxon>
        <taxon>Leptospiraceae</taxon>
        <taxon>Leptospira</taxon>
    </lineage>
</organism>
<sequence length="37" mass="4552">MKFIETLPTTNVRKRANSRKRFWFLKESELKKLDLNL</sequence>
<proteinExistence type="predicted"/>
<evidence type="ECO:0000313" key="2">
    <source>
        <dbReference type="Proteomes" id="UP000006324"/>
    </source>
</evidence>
<reference evidence="1 2" key="1">
    <citation type="submission" date="2012-09" db="EMBL/GenBank/DDBJ databases">
        <authorList>
            <person name="Harkins D.M."/>
            <person name="Durkin A.S."/>
            <person name="Brinkac L.M."/>
            <person name="Selengut J.D."/>
            <person name="Sanka R."/>
            <person name="DePew J."/>
            <person name="Purushe J."/>
            <person name="Chanthongthip A."/>
            <person name="Lattana O."/>
            <person name="Phetsouvanh R."/>
            <person name="Newton P.N."/>
            <person name="Vinetz J.M."/>
            <person name="Sutton G.G."/>
            <person name="Nelson W.C."/>
            <person name="Fouts D.E."/>
        </authorList>
    </citation>
    <scope>NUCLEOTIDE SEQUENCE [LARGE SCALE GENOMIC DNA]</scope>
    <source>
        <strain evidence="1 2">UI 12621</strain>
    </source>
</reference>
<comment type="caution">
    <text evidence="1">The sequence shown here is derived from an EMBL/GenBank/DDBJ whole genome shotgun (WGS) entry which is preliminary data.</text>
</comment>